<dbReference type="Proteomes" id="UP001451571">
    <property type="component" value="Chromosome"/>
</dbReference>
<keyword evidence="2" id="KW-1133">Transmembrane helix</keyword>
<dbReference type="Pfam" id="PF16255">
    <property type="entry name" value="Lipase_GDSL_lke"/>
    <property type="match status" value="1"/>
</dbReference>
<keyword evidence="4" id="KW-1185">Reference proteome</keyword>
<dbReference type="RefSeq" id="WP_342757039.1">
    <property type="nucleotide sequence ID" value="NZ_CP146256.1"/>
</dbReference>
<protein>
    <submittedName>
        <fullName evidence="3">SGNH/GDSL hydrolase family protein</fullName>
    </submittedName>
</protein>
<evidence type="ECO:0000313" key="4">
    <source>
        <dbReference type="Proteomes" id="UP001451571"/>
    </source>
</evidence>
<dbReference type="InterPro" id="IPR032588">
    <property type="entry name" value="Lipase_GDSL_lke"/>
</dbReference>
<dbReference type="EMBL" id="CP146256">
    <property type="protein sequence ID" value="XAH73432.1"/>
    <property type="molecule type" value="Genomic_DNA"/>
</dbReference>
<feature type="compositionally biased region" description="Basic and acidic residues" evidence="1">
    <location>
        <begin position="10"/>
        <end position="21"/>
    </location>
</feature>
<feature type="transmembrane region" description="Helical" evidence="2">
    <location>
        <begin position="27"/>
        <end position="48"/>
    </location>
</feature>
<sequence length="347" mass="38328">MSGKLLVSESSDREKENDGVKSKKKKVIYMAAMVLAFVLMLTSCAADAGTEENIKENIEESTEENIKENIEGNIEENTTENTSDNSSEQTNSHNDSPELGPVQDEEQQPLSPWAGKKVSICGDSISTFTGYIPDYYSKFYPENGDITDVNDTWWIQVINRTGMELCRNASFSGSTVSGQSQDNHEGRYSCGNQRMADLASEEGNWPDVIIILMGANDLLNHIPLGAYDGVSAVEEGYIETFSEAYALMLDKMKTWYPDAEIYCCTIAEVSRWNDAGEKFPFMNEHGLTAKDYNASITAIAQEKGAKLIDVYNCGITYENAQEYTSDGTHPNAAGAKLIADKVCETFQ</sequence>
<dbReference type="PANTHER" id="PTHR30383">
    <property type="entry name" value="THIOESTERASE 1/PROTEASE 1/LYSOPHOSPHOLIPASE L1"/>
    <property type="match status" value="1"/>
</dbReference>
<proteinExistence type="predicted"/>
<keyword evidence="2" id="KW-0472">Membrane</keyword>
<evidence type="ECO:0000313" key="3">
    <source>
        <dbReference type="EMBL" id="XAH73432.1"/>
    </source>
</evidence>
<feature type="region of interest" description="Disordered" evidence="1">
    <location>
        <begin position="71"/>
        <end position="115"/>
    </location>
</feature>
<dbReference type="SUPFAM" id="SSF52266">
    <property type="entry name" value="SGNH hydrolase"/>
    <property type="match status" value="1"/>
</dbReference>
<dbReference type="PANTHER" id="PTHR30383:SF5">
    <property type="entry name" value="SGNH HYDROLASE-TYPE ESTERASE DOMAIN-CONTAINING PROTEIN"/>
    <property type="match status" value="1"/>
</dbReference>
<gene>
    <name evidence="3" type="ORF">V6984_18310</name>
</gene>
<organism evidence="3 4">
    <name type="scientific">Kineothrix sedimenti</name>
    <dbReference type="NCBI Taxonomy" id="3123317"/>
    <lineage>
        <taxon>Bacteria</taxon>
        <taxon>Bacillati</taxon>
        <taxon>Bacillota</taxon>
        <taxon>Clostridia</taxon>
        <taxon>Lachnospirales</taxon>
        <taxon>Lachnospiraceae</taxon>
        <taxon>Kineothrix</taxon>
    </lineage>
</organism>
<dbReference type="Gene3D" id="3.40.50.1110">
    <property type="entry name" value="SGNH hydrolase"/>
    <property type="match status" value="1"/>
</dbReference>
<feature type="region of interest" description="Disordered" evidence="1">
    <location>
        <begin position="1"/>
        <end position="22"/>
    </location>
</feature>
<keyword evidence="3" id="KW-0378">Hydrolase</keyword>
<evidence type="ECO:0000256" key="1">
    <source>
        <dbReference type="SAM" id="MobiDB-lite"/>
    </source>
</evidence>
<dbReference type="GO" id="GO:0016787">
    <property type="term" value="F:hydrolase activity"/>
    <property type="evidence" value="ECO:0007669"/>
    <property type="project" value="UniProtKB-KW"/>
</dbReference>
<accession>A0ABZ3EUS3</accession>
<reference evidence="3 4" key="1">
    <citation type="submission" date="2024-02" db="EMBL/GenBank/DDBJ databases">
        <title>Bacterial strain from lacustrine sediment.</title>
        <authorList>
            <person name="Petit C."/>
            <person name="Fadhlaoui K."/>
        </authorList>
    </citation>
    <scope>NUCLEOTIDE SEQUENCE [LARGE SCALE GENOMIC DNA]</scope>
    <source>
        <strain evidence="3 4">IPX-CK</strain>
    </source>
</reference>
<keyword evidence="2" id="KW-0812">Transmembrane</keyword>
<feature type="compositionally biased region" description="Low complexity" evidence="1">
    <location>
        <begin position="79"/>
        <end position="92"/>
    </location>
</feature>
<name>A0ABZ3EUS3_9FIRM</name>
<dbReference type="InterPro" id="IPR051532">
    <property type="entry name" value="Ester_Hydrolysis_Enzymes"/>
</dbReference>
<dbReference type="InterPro" id="IPR036514">
    <property type="entry name" value="SGNH_hydro_sf"/>
</dbReference>
<dbReference type="CDD" id="cd00229">
    <property type="entry name" value="SGNH_hydrolase"/>
    <property type="match status" value="1"/>
</dbReference>
<evidence type="ECO:0000256" key="2">
    <source>
        <dbReference type="SAM" id="Phobius"/>
    </source>
</evidence>